<evidence type="ECO:0000256" key="1">
    <source>
        <dbReference type="ARBA" id="ARBA00000085"/>
    </source>
</evidence>
<dbReference type="Pfam" id="PF00512">
    <property type="entry name" value="HisKA"/>
    <property type="match status" value="1"/>
</dbReference>
<dbReference type="InterPro" id="IPR050736">
    <property type="entry name" value="Sensor_HK_Regulatory"/>
</dbReference>
<proteinExistence type="predicted"/>
<dbReference type="SUPFAM" id="SSF47384">
    <property type="entry name" value="Homodimeric domain of signal transducing histidine kinase"/>
    <property type="match status" value="1"/>
</dbReference>
<comment type="catalytic activity">
    <reaction evidence="1">
        <text>ATP + protein L-histidine = ADP + protein N-phospho-L-histidine.</text>
        <dbReference type="EC" id="2.7.13.3"/>
    </reaction>
</comment>
<feature type="domain" description="Histidine kinase" evidence="11">
    <location>
        <begin position="344"/>
        <end position="554"/>
    </location>
</feature>
<dbReference type="SMART" id="SM00304">
    <property type="entry name" value="HAMP"/>
    <property type="match status" value="1"/>
</dbReference>
<protein>
    <recommendedName>
        <fullName evidence="3">histidine kinase</fullName>
        <ecNumber evidence="3">2.7.13.3</ecNumber>
    </recommendedName>
</protein>
<evidence type="ECO:0000256" key="5">
    <source>
        <dbReference type="ARBA" id="ARBA00022679"/>
    </source>
</evidence>
<gene>
    <name evidence="13" type="ORF">IEZ25_13655</name>
</gene>
<dbReference type="InterPro" id="IPR036097">
    <property type="entry name" value="HisK_dim/P_sf"/>
</dbReference>
<dbReference type="InterPro" id="IPR003660">
    <property type="entry name" value="HAMP_dom"/>
</dbReference>
<comment type="caution">
    <text evidence="13">The sequence shown here is derived from an EMBL/GenBank/DDBJ whole genome shotgun (WGS) entry which is preliminary data.</text>
</comment>
<dbReference type="EC" id="2.7.13.3" evidence="3"/>
<accession>A0ABR8MNI7</accession>
<evidence type="ECO:0000256" key="10">
    <source>
        <dbReference type="SAM" id="Phobius"/>
    </source>
</evidence>
<dbReference type="InterPro" id="IPR003594">
    <property type="entry name" value="HATPase_dom"/>
</dbReference>
<dbReference type="PROSITE" id="PS50109">
    <property type="entry name" value="HIS_KIN"/>
    <property type="match status" value="1"/>
</dbReference>
<dbReference type="Proteomes" id="UP000649289">
    <property type="component" value="Unassembled WGS sequence"/>
</dbReference>
<dbReference type="SMART" id="SM00387">
    <property type="entry name" value="HATPase_c"/>
    <property type="match status" value="1"/>
</dbReference>
<name>A0ABR8MNI7_9ACTN</name>
<feature type="transmembrane region" description="Helical" evidence="10">
    <location>
        <begin position="264"/>
        <end position="283"/>
    </location>
</feature>
<evidence type="ECO:0000313" key="13">
    <source>
        <dbReference type="EMBL" id="MBD3915664.1"/>
    </source>
</evidence>
<keyword evidence="4" id="KW-0597">Phosphoprotein</keyword>
<dbReference type="PROSITE" id="PS50885">
    <property type="entry name" value="HAMP"/>
    <property type="match status" value="1"/>
</dbReference>
<dbReference type="InterPro" id="IPR004358">
    <property type="entry name" value="Sig_transdc_His_kin-like_C"/>
</dbReference>
<dbReference type="InterPro" id="IPR005467">
    <property type="entry name" value="His_kinase_dom"/>
</dbReference>
<dbReference type="SMART" id="SM00388">
    <property type="entry name" value="HisKA"/>
    <property type="match status" value="1"/>
</dbReference>
<feature type="domain" description="HAMP" evidence="12">
    <location>
        <begin position="284"/>
        <end position="336"/>
    </location>
</feature>
<dbReference type="Gene3D" id="6.10.340.10">
    <property type="match status" value="1"/>
</dbReference>
<dbReference type="PANTHER" id="PTHR43711">
    <property type="entry name" value="TWO-COMPONENT HISTIDINE KINASE"/>
    <property type="match status" value="1"/>
</dbReference>
<dbReference type="Pfam" id="PF02518">
    <property type="entry name" value="HATPase_c"/>
    <property type="match status" value="1"/>
</dbReference>
<dbReference type="Pfam" id="PF00672">
    <property type="entry name" value="HAMP"/>
    <property type="match status" value="1"/>
</dbReference>
<keyword evidence="10" id="KW-0472">Membrane</keyword>
<dbReference type="RefSeq" id="WP_191199985.1">
    <property type="nucleotide sequence ID" value="NZ_BAAAPA010000007.1"/>
</dbReference>
<keyword evidence="7 13" id="KW-0418">Kinase</keyword>
<evidence type="ECO:0000259" key="12">
    <source>
        <dbReference type="PROSITE" id="PS50885"/>
    </source>
</evidence>
<evidence type="ECO:0000256" key="7">
    <source>
        <dbReference type="ARBA" id="ARBA00022777"/>
    </source>
</evidence>
<dbReference type="GO" id="GO:0016301">
    <property type="term" value="F:kinase activity"/>
    <property type="evidence" value="ECO:0007669"/>
    <property type="project" value="UniProtKB-KW"/>
</dbReference>
<dbReference type="SUPFAM" id="SSF158472">
    <property type="entry name" value="HAMP domain-like"/>
    <property type="match status" value="1"/>
</dbReference>
<comment type="subcellular location">
    <subcellularLocation>
        <location evidence="2">Cell membrane</location>
    </subcellularLocation>
</comment>
<dbReference type="Gene3D" id="1.10.287.130">
    <property type="match status" value="1"/>
</dbReference>
<organism evidence="13 14">
    <name type="scientific">Nocardioides hwasunensis</name>
    <dbReference type="NCBI Taxonomy" id="397258"/>
    <lineage>
        <taxon>Bacteria</taxon>
        <taxon>Bacillati</taxon>
        <taxon>Actinomycetota</taxon>
        <taxon>Actinomycetes</taxon>
        <taxon>Propionibacteriales</taxon>
        <taxon>Nocardioidaceae</taxon>
        <taxon>Nocardioides</taxon>
    </lineage>
</organism>
<evidence type="ECO:0000256" key="4">
    <source>
        <dbReference type="ARBA" id="ARBA00022553"/>
    </source>
</evidence>
<reference evidence="13 14" key="1">
    <citation type="submission" date="2020-09" db="EMBL/GenBank/DDBJ databases">
        <title>novel species in genus Nocardioides.</title>
        <authorList>
            <person name="Zhang G."/>
        </authorList>
    </citation>
    <scope>NUCLEOTIDE SEQUENCE [LARGE SCALE GENOMIC DNA]</scope>
    <source>
        <strain evidence="13 14">19197</strain>
    </source>
</reference>
<evidence type="ECO:0000259" key="11">
    <source>
        <dbReference type="PROSITE" id="PS50109"/>
    </source>
</evidence>
<dbReference type="InterPro" id="IPR036890">
    <property type="entry name" value="HATPase_C_sf"/>
</dbReference>
<keyword evidence="14" id="KW-1185">Reference proteome</keyword>
<evidence type="ECO:0000313" key="14">
    <source>
        <dbReference type="Proteomes" id="UP000649289"/>
    </source>
</evidence>
<evidence type="ECO:0000256" key="3">
    <source>
        <dbReference type="ARBA" id="ARBA00012438"/>
    </source>
</evidence>
<evidence type="ECO:0000256" key="9">
    <source>
        <dbReference type="ARBA" id="ARBA00023012"/>
    </source>
</evidence>
<keyword evidence="9" id="KW-0902">Two-component regulatory system</keyword>
<evidence type="ECO:0000256" key="2">
    <source>
        <dbReference type="ARBA" id="ARBA00004236"/>
    </source>
</evidence>
<keyword evidence="6 10" id="KW-0812">Transmembrane</keyword>
<evidence type="ECO:0000256" key="6">
    <source>
        <dbReference type="ARBA" id="ARBA00022692"/>
    </source>
</evidence>
<sequence length="562" mass="59422">MTAPSDRVPWRRSLFVRLFALAAVIVLVAVAATTWATVRATSVAVRESQAASLEEDARAYDALVEHAATHRGWGGAADLVADLADELGRPVTITDLTGAVLLDSDGGTESRAPAAARATLDVLDVDPVLRDPLDVVSTPAEQLVPAPCDRGERCRVYAVATTGQVDGRVAASPERLTTVITRVQRRTDRCLRAAGLPRVLSVRDDFSAIVPYRRGHDTVSQCLDRAGRDVLGPFVAPPALLYLDADPAPPEVLWDLSPASQERIGLLAGGVLLVTLLLCALLAGSIVRPLRRMAEAAHRAGEGDLSVRVPVRRQDEVGEVGSAFNLMAERRAADDEARTRLTSDVSHELRTPLANVRGWLEAAQDGLVDTDRELLDSLHDETLLLQRLVDDLRDLAVGDAGGLVLDLEPVDLGELVERIAQSFGGVAGTGGVTLSVSAGRAAVVDADPVRLRQAIANLVANALRHTTRGGTVTLHAGPGVIEVVDTGEGISAAELPHVFDRFRRVDPSRSRVTGGSGLGLAIVRQIIEAHGGTVTLESEPGVRTVATVRLPQPTADGCVTPS</sequence>
<dbReference type="CDD" id="cd00082">
    <property type="entry name" value="HisKA"/>
    <property type="match status" value="1"/>
</dbReference>
<dbReference type="InterPro" id="IPR003661">
    <property type="entry name" value="HisK_dim/P_dom"/>
</dbReference>
<dbReference type="SUPFAM" id="SSF55874">
    <property type="entry name" value="ATPase domain of HSP90 chaperone/DNA topoisomerase II/histidine kinase"/>
    <property type="match status" value="1"/>
</dbReference>
<dbReference type="CDD" id="cd00075">
    <property type="entry name" value="HATPase"/>
    <property type="match status" value="1"/>
</dbReference>
<dbReference type="CDD" id="cd06225">
    <property type="entry name" value="HAMP"/>
    <property type="match status" value="1"/>
</dbReference>
<keyword evidence="8 10" id="KW-1133">Transmembrane helix</keyword>
<evidence type="ECO:0000256" key="8">
    <source>
        <dbReference type="ARBA" id="ARBA00022989"/>
    </source>
</evidence>
<dbReference type="Gene3D" id="3.30.565.10">
    <property type="entry name" value="Histidine kinase-like ATPase, C-terminal domain"/>
    <property type="match status" value="1"/>
</dbReference>
<dbReference type="PRINTS" id="PR00344">
    <property type="entry name" value="BCTRLSENSOR"/>
</dbReference>
<keyword evidence="5" id="KW-0808">Transferase</keyword>
<dbReference type="PANTHER" id="PTHR43711:SF1">
    <property type="entry name" value="HISTIDINE KINASE 1"/>
    <property type="match status" value="1"/>
</dbReference>
<dbReference type="EMBL" id="JACXYY010000005">
    <property type="protein sequence ID" value="MBD3915664.1"/>
    <property type="molecule type" value="Genomic_DNA"/>
</dbReference>